<evidence type="ECO:0000256" key="1">
    <source>
        <dbReference type="SAM" id="Phobius"/>
    </source>
</evidence>
<keyword evidence="1" id="KW-0472">Membrane</keyword>
<dbReference type="PANTHER" id="PTHR48174">
    <property type="entry name" value="DUF946 FAMILY PROTEIN"/>
    <property type="match status" value="1"/>
</dbReference>
<sequence>MSGKKEQDGEDMRLELEDIDMDDLEDTAFLNGNASQGRQQNKSLSCTRFVFRKIGLLIEVAGIFKVVIILGSIFLVALAMLAFVNREDNTLPESLPRKSIEKARKVVEQLKNTAIPSYVLTYAPIVILDRKETFFPSDLSIHLANTQPTYNFTPISNPPSPLNLSNLNELNTFQDGDVYLSSREPIVHLPKWLRGQKPSKKTLQTKKSINCVVVVVEKDPVKDKAGNEQQSVVDAFYLYFYSFNDGPRGLGHQVGNHVGDWEHNMIRFTNGTPTAIWYSQHGFGAAYTFDVVQKIGNRPAVFSARGSHSNWPEAKAHDFHVIREIFISTSSAILLIAQLDNRIPRHIAYDYTSLGHLWDPTLSALFYSYNSTNTTSSRSIPREETQSLSNRTYIPAVSSMPTGFLYFNGKWGDQQLKPGDEGQEEIRGFFKWTSGPQGIGWGDKDVIRDTVCPKVYETNGIPSAEKSGEN</sequence>
<evidence type="ECO:0000313" key="3">
    <source>
        <dbReference type="Proteomes" id="UP000237438"/>
    </source>
</evidence>
<proteinExistence type="predicted"/>
<accession>A0A2S4PUY0</accession>
<dbReference type="Proteomes" id="UP000237438">
    <property type="component" value="Unassembled WGS sequence"/>
</dbReference>
<reference evidence="2 3" key="1">
    <citation type="submission" date="2017-10" db="EMBL/GenBank/DDBJ databases">
        <title>Development of genomic resources for the powdery mildew, Erysiphe pulchra.</title>
        <authorList>
            <person name="Wadl P.A."/>
            <person name="Mack B.M."/>
            <person name="Moore G."/>
            <person name="Beltz S.B."/>
        </authorList>
    </citation>
    <scope>NUCLEOTIDE SEQUENCE [LARGE SCALE GENOMIC DNA]</scope>
    <source>
        <strain evidence="2">Cflorida</strain>
    </source>
</reference>
<protein>
    <recommendedName>
        <fullName evidence="4">Vacuolar protein sorting-associated protein 62</fullName>
    </recommendedName>
</protein>
<name>A0A2S4PUY0_9PEZI</name>
<feature type="non-terminal residue" evidence="2">
    <location>
        <position position="470"/>
    </location>
</feature>
<gene>
    <name evidence="2" type="ORF">EPUL_001541</name>
</gene>
<keyword evidence="3" id="KW-1185">Reference proteome</keyword>
<evidence type="ECO:0008006" key="4">
    <source>
        <dbReference type="Google" id="ProtNLM"/>
    </source>
</evidence>
<evidence type="ECO:0000313" key="2">
    <source>
        <dbReference type="EMBL" id="POS85851.1"/>
    </source>
</evidence>
<dbReference type="Pfam" id="PF06101">
    <property type="entry name" value="Vps62"/>
    <property type="match status" value="1"/>
</dbReference>
<dbReference type="InterPro" id="IPR009291">
    <property type="entry name" value="Vps62"/>
</dbReference>
<dbReference type="STRING" id="225359.A0A2S4PUY0"/>
<keyword evidence="1" id="KW-1133">Transmembrane helix</keyword>
<dbReference type="OrthoDB" id="188042at2759"/>
<comment type="caution">
    <text evidence="2">The sequence shown here is derived from an EMBL/GenBank/DDBJ whole genome shotgun (WGS) entry which is preliminary data.</text>
</comment>
<organism evidence="2 3">
    <name type="scientific">Erysiphe pulchra</name>
    <dbReference type="NCBI Taxonomy" id="225359"/>
    <lineage>
        <taxon>Eukaryota</taxon>
        <taxon>Fungi</taxon>
        <taxon>Dikarya</taxon>
        <taxon>Ascomycota</taxon>
        <taxon>Pezizomycotina</taxon>
        <taxon>Leotiomycetes</taxon>
        <taxon>Erysiphales</taxon>
        <taxon>Erysiphaceae</taxon>
        <taxon>Erysiphe</taxon>
    </lineage>
</organism>
<dbReference type="AlphaFoldDB" id="A0A2S4PUY0"/>
<dbReference type="PANTHER" id="PTHR48174:SF5">
    <property type="entry name" value="VACUOLAR PROTEIN SORTING-ASSOCIATED PROTEIN 62"/>
    <property type="match status" value="1"/>
</dbReference>
<keyword evidence="1" id="KW-0812">Transmembrane</keyword>
<dbReference type="EMBL" id="PEDP01000479">
    <property type="protein sequence ID" value="POS85851.1"/>
    <property type="molecule type" value="Genomic_DNA"/>
</dbReference>
<feature type="transmembrane region" description="Helical" evidence="1">
    <location>
        <begin position="62"/>
        <end position="84"/>
    </location>
</feature>